<name>A0ABS4GDY8_9FIRM</name>
<evidence type="ECO:0000313" key="10">
    <source>
        <dbReference type="Proteomes" id="UP001519342"/>
    </source>
</evidence>
<dbReference type="CDD" id="cd16443">
    <property type="entry name" value="LplA"/>
    <property type="match status" value="1"/>
</dbReference>
<protein>
    <recommendedName>
        <fullName evidence="3">lipoate--protein ligase</fullName>
        <ecNumber evidence="3">6.3.1.20</ecNumber>
    </recommendedName>
</protein>
<keyword evidence="10" id="KW-1185">Reference proteome</keyword>
<dbReference type="SUPFAM" id="SSF55681">
    <property type="entry name" value="Class II aaRS and biotin synthetases"/>
    <property type="match status" value="1"/>
</dbReference>
<dbReference type="NCBIfam" id="TIGR00545">
    <property type="entry name" value="lipoyltrans"/>
    <property type="match status" value="1"/>
</dbReference>
<comment type="caution">
    <text evidence="9">The sequence shown here is derived from an EMBL/GenBank/DDBJ whole genome shotgun (WGS) entry which is preliminary data.</text>
</comment>
<dbReference type="EMBL" id="JAGGKS010000004">
    <property type="protein sequence ID" value="MBP1925906.1"/>
    <property type="molecule type" value="Genomic_DNA"/>
</dbReference>
<evidence type="ECO:0000256" key="4">
    <source>
        <dbReference type="ARBA" id="ARBA00022598"/>
    </source>
</evidence>
<dbReference type="InterPro" id="IPR045864">
    <property type="entry name" value="aa-tRNA-synth_II/BPL/LPL"/>
</dbReference>
<evidence type="ECO:0000313" key="9">
    <source>
        <dbReference type="EMBL" id="MBP1925906.1"/>
    </source>
</evidence>
<evidence type="ECO:0000259" key="8">
    <source>
        <dbReference type="PROSITE" id="PS51733"/>
    </source>
</evidence>
<dbReference type="Gene3D" id="3.30.390.50">
    <property type="entry name" value="CO dehydrogenase flavoprotein, C-terminal domain"/>
    <property type="match status" value="1"/>
</dbReference>
<evidence type="ECO:0000256" key="6">
    <source>
        <dbReference type="ARBA" id="ARBA00022840"/>
    </source>
</evidence>
<evidence type="ECO:0000256" key="1">
    <source>
        <dbReference type="ARBA" id="ARBA00005085"/>
    </source>
</evidence>
<evidence type="ECO:0000256" key="7">
    <source>
        <dbReference type="ARBA" id="ARBA00048037"/>
    </source>
</evidence>
<sequence>MLYIINNSTDPWFNLALEEVLMKDKSINDDIVMLWQNDKSVIIGKHQNTVEEVNQQFADSNNIKIARRTTGGGAVYHDLGNLNYTFITNYYDKKNVDFKKFAIPVVKALQSLGLNPELSGRNDILLDGKKISGTAQACIGDRFMFHGTLLFDINIEMASKVLTVKADKIESKGIKSVKSRMTNIKPYLQGLNINDFKEKIISSFEQNSVDFIKRDMNQSEIDRVYELYNNKFSKSEWNYGYSPKCNFHKYTKQPCGGIDINLNIQNGYVTECKIFGDFIGIRDISDVENIIKNKMYSINTIREEIDKLNLDQYFGIITTEQLMDCIF</sequence>
<gene>
    <name evidence="9" type="ORF">J2Z76_001767</name>
</gene>
<dbReference type="PROSITE" id="PS51733">
    <property type="entry name" value="BPL_LPL_CATALYTIC"/>
    <property type="match status" value="1"/>
</dbReference>
<accession>A0ABS4GDY8</accession>
<dbReference type="PANTHER" id="PTHR12561">
    <property type="entry name" value="LIPOATE-PROTEIN LIGASE"/>
    <property type="match status" value="1"/>
</dbReference>
<dbReference type="Pfam" id="PF21948">
    <property type="entry name" value="LplA-B_cat"/>
    <property type="match status" value="1"/>
</dbReference>
<comment type="pathway">
    <text evidence="1">Protein modification; protein lipoylation via exogenous pathway; protein N(6)-(lipoyl)lysine from lipoate: step 2/2.</text>
</comment>
<reference evidence="9 10" key="1">
    <citation type="submission" date="2021-03" db="EMBL/GenBank/DDBJ databases">
        <title>Genomic Encyclopedia of Type Strains, Phase IV (KMG-IV): sequencing the most valuable type-strain genomes for metagenomic binning, comparative biology and taxonomic classification.</title>
        <authorList>
            <person name="Goeker M."/>
        </authorList>
    </citation>
    <scope>NUCLEOTIDE SEQUENCE [LARGE SCALE GENOMIC DNA]</scope>
    <source>
        <strain evidence="9 10">DSM 24004</strain>
    </source>
</reference>
<dbReference type="InterPro" id="IPR019491">
    <property type="entry name" value="Lipoate_protein_ligase_C"/>
</dbReference>
<dbReference type="SUPFAM" id="SSF82649">
    <property type="entry name" value="SufE/NifU"/>
    <property type="match status" value="1"/>
</dbReference>
<dbReference type="RefSeq" id="WP_209511638.1">
    <property type="nucleotide sequence ID" value="NZ_JAGGKS010000004.1"/>
</dbReference>
<comment type="catalytic activity">
    <reaction evidence="7">
        <text>L-lysyl-[lipoyl-carrier protein] + (R)-lipoate + ATP = N(6)-[(R)-lipoyl]-L-lysyl-[lipoyl-carrier protein] + AMP + diphosphate + H(+)</text>
        <dbReference type="Rhea" id="RHEA:49288"/>
        <dbReference type="Rhea" id="RHEA-COMP:10500"/>
        <dbReference type="Rhea" id="RHEA-COMP:10502"/>
        <dbReference type="ChEBI" id="CHEBI:15378"/>
        <dbReference type="ChEBI" id="CHEBI:29969"/>
        <dbReference type="ChEBI" id="CHEBI:30616"/>
        <dbReference type="ChEBI" id="CHEBI:33019"/>
        <dbReference type="ChEBI" id="CHEBI:83088"/>
        <dbReference type="ChEBI" id="CHEBI:83099"/>
        <dbReference type="ChEBI" id="CHEBI:456215"/>
        <dbReference type="EC" id="6.3.1.20"/>
    </reaction>
</comment>
<feature type="domain" description="BPL/LPL catalytic" evidence="8">
    <location>
        <begin position="26"/>
        <end position="212"/>
    </location>
</feature>
<dbReference type="InterPro" id="IPR004562">
    <property type="entry name" value="LipoylTrfase_LipoateP_Ligase"/>
</dbReference>
<organism evidence="9 10">
    <name type="scientific">Sedimentibacter acidaminivorans</name>
    <dbReference type="NCBI Taxonomy" id="913099"/>
    <lineage>
        <taxon>Bacteria</taxon>
        <taxon>Bacillati</taxon>
        <taxon>Bacillota</taxon>
        <taxon>Tissierellia</taxon>
        <taxon>Sedimentibacter</taxon>
    </lineage>
</organism>
<keyword evidence="6" id="KW-0067">ATP-binding</keyword>
<evidence type="ECO:0000256" key="2">
    <source>
        <dbReference type="ARBA" id="ARBA00005124"/>
    </source>
</evidence>
<dbReference type="Proteomes" id="UP001519342">
    <property type="component" value="Unassembled WGS sequence"/>
</dbReference>
<keyword evidence="4 9" id="KW-0436">Ligase</keyword>
<dbReference type="Pfam" id="PF10437">
    <property type="entry name" value="Lip_prot_lig_C"/>
    <property type="match status" value="1"/>
</dbReference>
<dbReference type="Gene3D" id="3.30.930.10">
    <property type="entry name" value="Bira Bifunctional Protein, Domain 2"/>
    <property type="match status" value="1"/>
</dbReference>
<evidence type="ECO:0000256" key="5">
    <source>
        <dbReference type="ARBA" id="ARBA00022741"/>
    </source>
</evidence>
<dbReference type="PANTHER" id="PTHR12561:SF3">
    <property type="entry name" value="LIPOYLTRANSFERASE 1, MITOCHONDRIAL"/>
    <property type="match status" value="1"/>
</dbReference>
<proteinExistence type="predicted"/>
<comment type="pathway">
    <text evidence="2">Protein modification; protein lipoylation via exogenous pathway; protein N(6)-(lipoyl)lysine from lipoate: step 1/2.</text>
</comment>
<dbReference type="EC" id="6.3.1.20" evidence="3"/>
<keyword evidence="5" id="KW-0547">Nucleotide-binding</keyword>
<dbReference type="InterPro" id="IPR004143">
    <property type="entry name" value="BPL_LPL_catalytic"/>
</dbReference>
<evidence type="ECO:0000256" key="3">
    <source>
        <dbReference type="ARBA" id="ARBA00012367"/>
    </source>
</evidence>
<dbReference type="GO" id="GO:0016979">
    <property type="term" value="F:lipoate-protein ligase activity"/>
    <property type="evidence" value="ECO:0007669"/>
    <property type="project" value="UniProtKB-EC"/>
</dbReference>